<evidence type="ECO:0000313" key="3">
    <source>
        <dbReference type="EMBL" id="TNM71961.1"/>
    </source>
</evidence>
<dbReference type="NCBIfam" id="TIGR02688">
    <property type="entry name" value="BREX system Lon protease-like protein BrxL"/>
    <property type="match status" value="1"/>
</dbReference>
<evidence type="ECO:0000313" key="5">
    <source>
        <dbReference type="Proteomes" id="UP000629870"/>
    </source>
</evidence>
<dbReference type="EMBL" id="VDMO01000005">
    <property type="protein sequence ID" value="TNM71961.1"/>
    <property type="molecule type" value="Genomic_DNA"/>
</dbReference>
<dbReference type="GO" id="GO:0006508">
    <property type="term" value="P:proteolysis"/>
    <property type="evidence" value="ECO:0007669"/>
    <property type="project" value="UniProtKB-KW"/>
</dbReference>
<organism evidence="3 4">
    <name type="scientific">Deinococcus radiopugnans ATCC 19172</name>
    <dbReference type="NCBI Taxonomy" id="585398"/>
    <lineage>
        <taxon>Bacteria</taxon>
        <taxon>Thermotogati</taxon>
        <taxon>Deinococcota</taxon>
        <taxon>Deinococci</taxon>
        <taxon>Deinococcales</taxon>
        <taxon>Deinococcaceae</taxon>
        <taxon>Deinococcus</taxon>
    </lineage>
</organism>
<dbReference type="EC" id="3.4.21.53" evidence="2"/>
<dbReference type="EMBL" id="JACHEW010000014">
    <property type="protein sequence ID" value="MBB6017425.1"/>
    <property type="molecule type" value="Genomic_DNA"/>
</dbReference>
<feature type="domain" description="BREX system Lon protease-like BrxL N-terminal" evidence="1">
    <location>
        <begin position="27"/>
        <end position="158"/>
    </location>
</feature>
<evidence type="ECO:0000313" key="2">
    <source>
        <dbReference type="EMBL" id="MBB6017425.1"/>
    </source>
</evidence>
<dbReference type="Pfam" id="PF13337">
    <property type="entry name" value="BrxL_ATPase"/>
    <property type="match status" value="1"/>
</dbReference>
<proteinExistence type="predicted"/>
<dbReference type="OrthoDB" id="5297084at2"/>
<dbReference type="GO" id="GO:0004252">
    <property type="term" value="F:serine-type endopeptidase activity"/>
    <property type="evidence" value="ECO:0007669"/>
    <property type="project" value="UniProtKB-EC"/>
</dbReference>
<keyword evidence="3" id="KW-0645">Protease</keyword>
<dbReference type="Proteomes" id="UP000629870">
    <property type="component" value="Unassembled WGS sequence"/>
</dbReference>
<dbReference type="InterPro" id="IPR014061">
    <property type="entry name" value="BrxL-like"/>
</dbReference>
<dbReference type="Proteomes" id="UP000313988">
    <property type="component" value="Unassembled WGS sequence"/>
</dbReference>
<protein>
    <submittedName>
        <fullName evidence="2">ATP-dependent Lon protease</fullName>
        <ecNumber evidence="2">3.4.21.53</ecNumber>
    </submittedName>
    <submittedName>
        <fullName evidence="3">BREX system Lon protease-like protein BrxL</fullName>
    </submittedName>
</protein>
<evidence type="ECO:0000259" key="1">
    <source>
        <dbReference type="Pfam" id="PF20442"/>
    </source>
</evidence>
<accession>A0A5C4Y986</accession>
<sequence>MNAEAVNTVSPLDGQALHDLNGKVVQVFKSLAIDKRRLPASQLTKRGIPAYVAEWVLESVVPGQGELSIEEATKVRDWAARVIPGPGEQNVIKHRLAQGQTVKVLTPLQAEVRLKKGKDAERVAQLSLLGIGDAYIADALLEDHPDLLRHGMWGVVELGALKDGVAVLSFKPMQASVNLQLYKAARRQFNLHEWRALLLTSLGFDPSAFTEWQQTLLLCRLLPLVQKNMHLMELAPKGTGKSFTFENISPKVRLISGGNISPAVLFVNNASGQWGLLARFKVVVLDEVQTARFEKPEEIVGGLKGYLANGKLTRGGLHETASDCGFVILANISLDDQQRPVRELLVEELPSFLQETAFLDRIRALLPGWQLPKLSSKLLVGLDSALTVGLKSDFFGDALIALREDLEAESYAARNVHLAGARPYSRNEESVRAIAAGLMKIQFPHGEPTPLEFHRYCVKPALQLRQLIWDQLYTLDSEYRQYEHGLNVQ</sequence>
<dbReference type="Pfam" id="PF20442">
    <property type="entry name" value="BrxL_N"/>
    <property type="match status" value="1"/>
</dbReference>
<reference evidence="3 4" key="1">
    <citation type="submission" date="2019-06" db="EMBL/GenBank/DDBJ databases">
        <title>Genome sequence of Deinococcus radiopugnans ATCC 19172.</title>
        <authorList>
            <person name="Maclea K.S."/>
            <person name="Maynard C.R."/>
        </authorList>
    </citation>
    <scope>NUCLEOTIDE SEQUENCE [LARGE SCALE GENOMIC DNA]</scope>
    <source>
        <strain evidence="3 4">ATCC 19172</strain>
    </source>
</reference>
<dbReference type="InterPro" id="IPR046838">
    <property type="entry name" value="BrxL_N"/>
</dbReference>
<comment type="caution">
    <text evidence="3">The sequence shown here is derived from an EMBL/GenBank/DDBJ whole genome shotgun (WGS) entry which is preliminary data.</text>
</comment>
<reference evidence="2 5" key="2">
    <citation type="submission" date="2020-08" db="EMBL/GenBank/DDBJ databases">
        <title>Genomic Encyclopedia of Type Strains, Phase IV (KMG-IV): sequencing the most valuable type-strain genomes for metagenomic binning, comparative biology and taxonomic classification.</title>
        <authorList>
            <person name="Goeker M."/>
        </authorList>
    </citation>
    <scope>NUCLEOTIDE SEQUENCE [LARGE SCALE GENOMIC DNA]</scope>
    <source>
        <strain evidence="2 5">DSM 12027</strain>
    </source>
</reference>
<dbReference type="RefSeq" id="WP_139401685.1">
    <property type="nucleotide sequence ID" value="NZ_JACHEW010000014.1"/>
</dbReference>
<keyword evidence="5" id="KW-1185">Reference proteome</keyword>
<evidence type="ECO:0000313" key="4">
    <source>
        <dbReference type="Proteomes" id="UP000313988"/>
    </source>
</evidence>
<name>A0A5C4Y986_9DEIO</name>
<gene>
    <name evidence="3" type="primary">brxL</name>
    <name evidence="3" type="ORF">FHR04_06245</name>
    <name evidence="2" type="ORF">HNQ04_002690</name>
</gene>
<dbReference type="AlphaFoldDB" id="A0A5C4Y986"/>
<keyword evidence="2" id="KW-0378">Hydrolase</keyword>